<dbReference type="WBParaSite" id="RSKR_0000996850.1">
    <property type="protein sequence ID" value="RSKR_0000996850.1"/>
    <property type="gene ID" value="RSKR_0000996850"/>
</dbReference>
<protein>
    <submittedName>
        <fullName evidence="2">SSD domain-containing protein</fullName>
    </submittedName>
</protein>
<sequence length="287" mass="33212">MIDDFELMENNFGREGNQMWVFDYMRTTDQQWNTTTKLNMDHFEKFITTFPYKDWQTACQYDLSNKTHPVIKKMLYMATNIGVSSIREKLILMEKVRNKTNLYYETFKIIPFDTDSISIDIVKQTWDSMTYATSFLAVGILVLLTFLIPQIATWSVAAFSIISSIFCFIVYSNFLVPQITPFSIVTIIIFVVTISTIIVIQIYEFYRLLDVQGRRKRIAATFNNVSFILYIAALSTIASSIPLLFCQVSLYYDCAVFIITAMTIILVQFTYFVPALFAILPRSLVSD</sequence>
<evidence type="ECO:0000313" key="1">
    <source>
        <dbReference type="Proteomes" id="UP000095286"/>
    </source>
</evidence>
<organism evidence="1 2">
    <name type="scientific">Rhabditophanes sp. KR3021</name>
    <dbReference type="NCBI Taxonomy" id="114890"/>
    <lineage>
        <taxon>Eukaryota</taxon>
        <taxon>Metazoa</taxon>
        <taxon>Ecdysozoa</taxon>
        <taxon>Nematoda</taxon>
        <taxon>Chromadorea</taxon>
        <taxon>Rhabditida</taxon>
        <taxon>Tylenchina</taxon>
        <taxon>Panagrolaimomorpha</taxon>
        <taxon>Strongyloidoidea</taxon>
        <taxon>Alloionematidae</taxon>
        <taxon>Rhabditophanes</taxon>
    </lineage>
</organism>
<name>A0AC35UDP2_9BILA</name>
<accession>A0AC35UDP2</accession>
<dbReference type="Proteomes" id="UP000095286">
    <property type="component" value="Unplaced"/>
</dbReference>
<evidence type="ECO:0000313" key="2">
    <source>
        <dbReference type="WBParaSite" id="RSKR_0000996850.1"/>
    </source>
</evidence>
<proteinExistence type="predicted"/>
<reference evidence="2" key="1">
    <citation type="submission" date="2016-11" db="UniProtKB">
        <authorList>
            <consortium name="WormBaseParasite"/>
        </authorList>
    </citation>
    <scope>IDENTIFICATION</scope>
    <source>
        <strain evidence="2">KR3021</strain>
    </source>
</reference>